<reference evidence="1 2" key="1">
    <citation type="submission" date="2018-04" db="EMBL/GenBank/DDBJ databases">
        <title>Characteristic and Complete Genome Sequencing of A Novel Member of Infective Endocarditis Causative Bacteria: Bergeyella cardium QL-PH.</title>
        <authorList>
            <person name="Pan H."/>
            <person name="Sun E."/>
            <person name="Zhang Y."/>
        </authorList>
    </citation>
    <scope>NUCLEOTIDE SEQUENCE [LARGE SCALE GENOMIC DNA]</scope>
    <source>
        <strain evidence="1 2">HPQL</strain>
    </source>
</reference>
<dbReference type="KEGG" id="bcad:DBX24_07495"/>
<dbReference type="PANTHER" id="PTHR38785">
    <property type="entry name" value="HOMOLOG OF VIRK"/>
    <property type="match status" value="1"/>
</dbReference>
<organism evidence="1 2">
    <name type="scientific">Bergeyella cardium</name>
    <dbReference type="NCBI Taxonomy" id="1585976"/>
    <lineage>
        <taxon>Bacteria</taxon>
        <taxon>Pseudomonadati</taxon>
        <taxon>Bacteroidota</taxon>
        <taxon>Flavobacteriia</taxon>
        <taxon>Flavobacteriales</taxon>
        <taxon>Weeksellaceae</taxon>
        <taxon>Bergeyella</taxon>
    </lineage>
</organism>
<dbReference type="InterPro" id="IPR007488">
    <property type="entry name" value="DUF535"/>
</dbReference>
<dbReference type="OrthoDB" id="1238765at2"/>
<sequence>MTTKELIKTAKEMVDRGFSTESPKYIIKQKRKILFHSFLNLGFAKKWFSFISQEENKWLTESRPRLFFKPFRVYLSTKWDKNRRLKVILDSYALANTNTFLRRVVKNSSPIKISEFILKDQQTKGEIYLGYNERFRKEGEFVASINCEQLGGLIYEVAFSIEREENGNYTCLIGCVQGNRLSAVENNVKDLQKLMYGLRPKALAIFIVQEIARQLGCSQILGTSNRIQAHNKKHFIHIDWLHKLSFDYNALWKEAGGEEYTEGWFKLPTTLYRKPMEEIKTHKRALYRNRYEMLDEISKQIAHHLYPNQG</sequence>
<evidence type="ECO:0000313" key="1">
    <source>
        <dbReference type="EMBL" id="QHN66141.1"/>
    </source>
</evidence>
<dbReference type="Pfam" id="PF04393">
    <property type="entry name" value="DUF535"/>
    <property type="match status" value="1"/>
</dbReference>
<protein>
    <submittedName>
        <fullName evidence="1">DUF535 domain-containing protein</fullName>
    </submittedName>
</protein>
<gene>
    <name evidence="1" type="ORF">DBX24_07495</name>
</gene>
<dbReference type="PANTHER" id="PTHR38785:SF1">
    <property type="entry name" value="HOMOLOG OF VIRK"/>
    <property type="match status" value="1"/>
</dbReference>
<dbReference type="Proteomes" id="UP000464318">
    <property type="component" value="Chromosome"/>
</dbReference>
<dbReference type="GO" id="GO:0006974">
    <property type="term" value="P:DNA damage response"/>
    <property type="evidence" value="ECO:0007669"/>
    <property type="project" value="TreeGrafter"/>
</dbReference>
<proteinExistence type="predicted"/>
<name>A0A6P1QZ14_9FLAO</name>
<accession>A0A6P1QZ14</accession>
<keyword evidence="2" id="KW-1185">Reference proteome</keyword>
<evidence type="ECO:0000313" key="2">
    <source>
        <dbReference type="Proteomes" id="UP000464318"/>
    </source>
</evidence>
<dbReference type="EMBL" id="CP029149">
    <property type="protein sequence ID" value="QHN66141.1"/>
    <property type="molecule type" value="Genomic_DNA"/>
</dbReference>
<dbReference type="AlphaFoldDB" id="A0A6P1QZ14"/>